<dbReference type="SUPFAM" id="SSF53335">
    <property type="entry name" value="S-adenosyl-L-methionine-dependent methyltransferases"/>
    <property type="match status" value="1"/>
</dbReference>
<dbReference type="PROSITE" id="PS00018">
    <property type="entry name" value="EF_HAND_1"/>
    <property type="match status" value="1"/>
</dbReference>
<dbReference type="PROSITE" id="PS51682">
    <property type="entry name" value="SAM_OMT_I"/>
    <property type="match status" value="1"/>
</dbReference>
<protein>
    <submittedName>
        <fullName evidence="4">SAM-dependent methyltransferase</fullName>
    </submittedName>
</protein>
<dbReference type="AlphaFoldDB" id="A0A2I7N4Y7"/>
<keyword evidence="2 4" id="KW-0808">Transferase</keyword>
<dbReference type="InterPro" id="IPR050362">
    <property type="entry name" value="Cation-dep_OMT"/>
</dbReference>
<evidence type="ECO:0000256" key="3">
    <source>
        <dbReference type="ARBA" id="ARBA00022691"/>
    </source>
</evidence>
<keyword evidence="1 4" id="KW-0489">Methyltransferase</keyword>
<gene>
    <name evidence="4" type="ORF">CUN60_04185</name>
</gene>
<dbReference type="Pfam" id="PF01596">
    <property type="entry name" value="Methyltransf_3"/>
    <property type="match status" value="1"/>
</dbReference>
<dbReference type="OrthoDB" id="9799672at2"/>
<dbReference type="GO" id="GO:0008757">
    <property type="term" value="F:S-adenosylmethionine-dependent methyltransferase activity"/>
    <property type="evidence" value="ECO:0007669"/>
    <property type="project" value="TreeGrafter"/>
</dbReference>
<dbReference type="RefSeq" id="WP_102950819.1">
    <property type="nucleotide sequence ID" value="NZ_CP024847.1"/>
</dbReference>
<name>A0A2I7N4Y7_9NEIS</name>
<sequence length="217" mass="24295">MPKTVITDELYQYCLDKGVREHPALVSLRQQTQAQLKNSQMLISPEHGAFLAMLIKLMNVNSYLEVGVFTGYSTLWAALSLPETGKIVALDISAEHKVMAESAWDAAKIRDKIEYIISPAKESMQSLIAKGESFDLVFIDANKSQYLEYYELALQLVSSGGLIMIDNVLMYGQVLENTPAKTYIKTLQKLNDLIKEDPRVDICMLPFGDGITLARKK</sequence>
<keyword evidence="3" id="KW-0949">S-adenosyl-L-methionine</keyword>
<dbReference type="Proteomes" id="UP000236655">
    <property type="component" value="Chromosome"/>
</dbReference>
<dbReference type="InterPro" id="IPR002935">
    <property type="entry name" value="SAM_O-MeTrfase"/>
</dbReference>
<dbReference type="PANTHER" id="PTHR10509">
    <property type="entry name" value="O-METHYLTRANSFERASE-RELATED"/>
    <property type="match status" value="1"/>
</dbReference>
<evidence type="ECO:0000256" key="2">
    <source>
        <dbReference type="ARBA" id="ARBA00022679"/>
    </source>
</evidence>
<dbReference type="KEGG" id="nba:CUN60_04185"/>
<dbReference type="EMBL" id="CP024847">
    <property type="protein sequence ID" value="AUR51520.1"/>
    <property type="molecule type" value="Genomic_DNA"/>
</dbReference>
<dbReference type="InterPro" id="IPR018247">
    <property type="entry name" value="EF_Hand_1_Ca_BS"/>
</dbReference>
<accession>A0A2I7N4Y7</accession>
<evidence type="ECO:0000313" key="5">
    <source>
        <dbReference type="Proteomes" id="UP000236655"/>
    </source>
</evidence>
<evidence type="ECO:0000313" key="4">
    <source>
        <dbReference type="EMBL" id="AUR51520.1"/>
    </source>
</evidence>
<dbReference type="InterPro" id="IPR029063">
    <property type="entry name" value="SAM-dependent_MTases_sf"/>
</dbReference>
<dbReference type="PANTHER" id="PTHR10509:SF14">
    <property type="entry name" value="CAFFEOYL-COA O-METHYLTRANSFERASE 3-RELATED"/>
    <property type="match status" value="1"/>
</dbReference>
<dbReference type="GO" id="GO:0032259">
    <property type="term" value="P:methylation"/>
    <property type="evidence" value="ECO:0007669"/>
    <property type="project" value="UniProtKB-KW"/>
</dbReference>
<dbReference type="Gene3D" id="3.40.50.150">
    <property type="entry name" value="Vaccinia Virus protein VP39"/>
    <property type="match status" value="1"/>
</dbReference>
<evidence type="ECO:0000256" key="1">
    <source>
        <dbReference type="ARBA" id="ARBA00022603"/>
    </source>
</evidence>
<dbReference type="GO" id="GO:0008171">
    <property type="term" value="F:O-methyltransferase activity"/>
    <property type="evidence" value="ECO:0007669"/>
    <property type="project" value="InterPro"/>
</dbReference>
<proteinExistence type="predicted"/>
<organism evidence="4 5">
    <name type="scientific">Aquella oligotrophica</name>
    <dbReference type="NCBI Taxonomy" id="2067065"/>
    <lineage>
        <taxon>Bacteria</taxon>
        <taxon>Pseudomonadati</taxon>
        <taxon>Pseudomonadota</taxon>
        <taxon>Betaproteobacteria</taxon>
        <taxon>Neisseriales</taxon>
        <taxon>Neisseriaceae</taxon>
        <taxon>Aquella</taxon>
    </lineage>
</organism>
<keyword evidence="5" id="KW-1185">Reference proteome</keyword>
<reference evidence="5" key="1">
    <citation type="submission" date="2017-11" db="EMBL/GenBank/DDBJ databases">
        <authorList>
            <person name="Chan K.G."/>
            <person name="Lee L.S."/>
        </authorList>
    </citation>
    <scope>NUCLEOTIDE SEQUENCE [LARGE SCALE GENOMIC DNA]</scope>
    <source>
        <strain evidence="5">DSM 100970</strain>
    </source>
</reference>